<reference evidence="3 4" key="1">
    <citation type="journal article" date="2016" name="J. Clin. Microbiol.">
        <title>Detection and Whole-Genome Sequencing of Carbapenemase-Producing Aeromonas hydrophila Isolates from Routine Perirectal Surveillance Culture.</title>
        <authorList>
            <person name="Hughes H.Y."/>
            <person name="Conlan S.P."/>
            <person name="Lau A.F."/>
            <person name="Dekker J.P."/>
            <person name="Michelin A.V."/>
            <person name="Youn J.H."/>
            <person name="Henderson D.K."/>
            <person name="Frank K.M."/>
            <person name="Segre J.A."/>
            <person name="Palmore T.N."/>
        </authorList>
    </citation>
    <scope>NUCLEOTIDE SEQUENCE [LARGE SCALE GENOMIC DNA]</scope>
    <source>
        <strain evidence="3 4">AVNIH1</strain>
    </source>
</reference>
<dbReference type="InterPro" id="IPR050177">
    <property type="entry name" value="Lipid_A_modif_metabolic_enz"/>
</dbReference>
<dbReference type="CDD" id="cd07007">
    <property type="entry name" value="cupin_CapF-like_C"/>
    <property type="match status" value="1"/>
</dbReference>
<organism evidence="3 4">
    <name type="scientific">Aeromonas veronii</name>
    <dbReference type="NCBI Taxonomy" id="654"/>
    <lineage>
        <taxon>Bacteria</taxon>
        <taxon>Pseudomonadati</taxon>
        <taxon>Pseudomonadota</taxon>
        <taxon>Gammaproteobacteria</taxon>
        <taxon>Aeromonadales</taxon>
        <taxon>Aeromonadaceae</taxon>
        <taxon>Aeromonas</taxon>
    </lineage>
</organism>
<evidence type="ECO:0000259" key="1">
    <source>
        <dbReference type="Pfam" id="PF01370"/>
    </source>
</evidence>
<sequence>MKILVTGANGFIGKNLRVFLAEKGFTDIHCFEHEHSDADLANMVAEADFVFHLAGVNRPKDEMEFSQGNTDLTQRLVSLLSATGRHIPLVLTSSIQAERDNAYGKSKAAAEQVALDYMRQTGSPAYVYRLANVFGKWCRPNYNSAVATFCHNTVHDLPITIHDANAPLALVYIDDVCASFIDLLSGKQPNDYQQGGYKEVDPVYHTTVGAVAEALQKFKQSRINLITEEVGSGLMRALYATYLSYFSPSNFAYTVPGYTDPRGSFVEMLKTPSAGQFSFFTAHPGVTRGGHYHHTKNEKFLVIKGIAKYRFKQIITGEEYLITVDAGEYKIIETVPGWTHDITNIGEEDLIVMLWANEVFDRSKPDTIVCPLA</sequence>
<name>A0AAC9B612_AERVE</name>
<evidence type="ECO:0000259" key="2">
    <source>
        <dbReference type="Pfam" id="PF14667"/>
    </source>
</evidence>
<proteinExistence type="predicted"/>
<protein>
    <submittedName>
        <fullName evidence="3">Capsular biosynthesis protein</fullName>
    </submittedName>
</protein>
<dbReference type="Gene3D" id="3.40.50.720">
    <property type="entry name" value="NAD(P)-binding Rossmann-like Domain"/>
    <property type="match status" value="1"/>
</dbReference>
<dbReference type="Gene3D" id="2.60.120.10">
    <property type="entry name" value="Jelly Rolls"/>
    <property type="match status" value="1"/>
</dbReference>
<dbReference type="InterPro" id="IPR029303">
    <property type="entry name" value="CapF_C"/>
</dbReference>
<evidence type="ECO:0000313" key="3">
    <source>
        <dbReference type="EMBL" id="ANB52232.1"/>
    </source>
</evidence>
<dbReference type="InterPro" id="IPR011051">
    <property type="entry name" value="RmlC_Cupin_sf"/>
</dbReference>
<gene>
    <name evidence="3" type="ORF">WM43_05935</name>
</gene>
<evidence type="ECO:0000313" key="4">
    <source>
        <dbReference type="Proteomes" id="UP000076809"/>
    </source>
</evidence>
<dbReference type="NCBIfam" id="NF047837">
    <property type="entry name" value="UDPAcbARedWbcJ"/>
    <property type="match status" value="1"/>
</dbReference>
<accession>A0AAC9B612</accession>
<feature type="domain" description="Capsular polysaccharide assembling protein CapF C-terminal" evidence="2">
    <location>
        <begin position="259"/>
        <end position="368"/>
    </location>
</feature>
<dbReference type="AlphaFoldDB" id="A0AAC9B612"/>
<dbReference type="Pfam" id="PF01370">
    <property type="entry name" value="Epimerase"/>
    <property type="match status" value="1"/>
</dbReference>
<dbReference type="EMBL" id="CP014774">
    <property type="protein sequence ID" value="ANB52232.1"/>
    <property type="molecule type" value="Genomic_DNA"/>
</dbReference>
<dbReference type="Proteomes" id="UP000076809">
    <property type="component" value="Chromosome"/>
</dbReference>
<dbReference type="InterPro" id="IPR036291">
    <property type="entry name" value="NAD(P)-bd_dom_sf"/>
</dbReference>
<dbReference type="PANTHER" id="PTHR43245">
    <property type="entry name" value="BIFUNCTIONAL POLYMYXIN RESISTANCE PROTEIN ARNA"/>
    <property type="match status" value="1"/>
</dbReference>
<dbReference type="InterPro" id="IPR014710">
    <property type="entry name" value="RmlC-like_jellyroll"/>
</dbReference>
<dbReference type="PANTHER" id="PTHR43245:SF55">
    <property type="entry name" value="NAD(P)-BINDING DOMAIN-CONTAINING PROTEIN"/>
    <property type="match status" value="1"/>
</dbReference>
<dbReference type="SUPFAM" id="SSF51182">
    <property type="entry name" value="RmlC-like cupins"/>
    <property type="match status" value="1"/>
</dbReference>
<dbReference type="SUPFAM" id="SSF51735">
    <property type="entry name" value="NAD(P)-binding Rossmann-fold domains"/>
    <property type="match status" value="1"/>
</dbReference>
<dbReference type="InterPro" id="IPR001509">
    <property type="entry name" value="Epimerase_deHydtase"/>
</dbReference>
<feature type="domain" description="NAD-dependent epimerase/dehydratase" evidence="1">
    <location>
        <begin position="3"/>
        <end position="185"/>
    </location>
</feature>
<dbReference type="RefSeq" id="WP_064338396.1">
    <property type="nucleotide sequence ID" value="NZ_CP014774.1"/>
</dbReference>
<dbReference type="Pfam" id="PF14667">
    <property type="entry name" value="Polysacc_synt_C"/>
    <property type="match status" value="1"/>
</dbReference>